<dbReference type="NCBIfam" id="TIGR00409">
    <property type="entry name" value="proS_fam_II"/>
    <property type="match status" value="1"/>
</dbReference>
<accession>A0A9X4MIM5</accession>
<evidence type="ECO:0000256" key="8">
    <source>
        <dbReference type="ARBA" id="ARBA00023146"/>
    </source>
</evidence>
<evidence type="ECO:0000256" key="4">
    <source>
        <dbReference type="ARBA" id="ARBA00022598"/>
    </source>
</evidence>
<organism evidence="14 15">
    <name type="scientific">Thiovibrio frasassiensis</name>
    <dbReference type="NCBI Taxonomy" id="2984131"/>
    <lineage>
        <taxon>Bacteria</taxon>
        <taxon>Pseudomonadati</taxon>
        <taxon>Thermodesulfobacteriota</taxon>
        <taxon>Desulfobulbia</taxon>
        <taxon>Desulfobulbales</taxon>
        <taxon>Thiovibrionaceae</taxon>
        <taxon>Thiovibrio</taxon>
    </lineage>
</organism>
<dbReference type="Gene3D" id="3.90.960.10">
    <property type="entry name" value="YbaK/aminoacyl-tRNA synthetase-associated domain"/>
    <property type="match status" value="1"/>
</dbReference>
<keyword evidence="15" id="KW-1185">Reference proteome</keyword>
<dbReference type="InterPro" id="IPR004154">
    <property type="entry name" value="Anticodon-bd"/>
</dbReference>
<reference evidence="14" key="1">
    <citation type="journal article" date="2022" name="bioRxiv">
        <title>Thiovibrio frasassiensisgen. nov., sp. nov., an autotrophic, elemental sulfur disproportionating bacterium isolated from sulfidic karst sediment, and proposal of Thiovibrionaceae fam. nov.</title>
        <authorList>
            <person name="Aronson H."/>
            <person name="Thomas C."/>
            <person name="Bhattacharyya M."/>
            <person name="Eckstein S."/>
            <person name="Jensen S."/>
            <person name="Barco R."/>
            <person name="Macalady J."/>
            <person name="Amend J."/>
        </authorList>
    </citation>
    <scope>NUCLEOTIDE SEQUENCE</scope>
    <source>
        <strain evidence="14">RS19-109</strain>
    </source>
</reference>
<dbReference type="HAMAP" id="MF_01569">
    <property type="entry name" value="Pro_tRNA_synth_type1"/>
    <property type="match status" value="1"/>
</dbReference>
<dbReference type="GO" id="GO:0006433">
    <property type="term" value="P:prolyl-tRNA aminoacylation"/>
    <property type="evidence" value="ECO:0007669"/>
    <property type="project" value="UniProtKB-UniRule"/>
</dbReference>
<dbReference type="GO" id="GO:0005829">
    <property type="term" value="C:cytosol"/>
    <property type="evidence" value="ECO:0007669"/>
    <property type="project" value="TreeGrafter"/>
</dbReference>
<keyword evidence="6 12" id="KW-0067">ATP-binding</keyword>
<comment type="subunit">
    <text evidence="2 12">Homodimer.</text>
</comment>
<evidence type="ECO:0000256" key="1">
    <source>
        <dbReference type="ARBA" id="ARBA00004496"/>
    </source>
</evidence>
<dbReference type="GO" id="GO:0002161">
    <property type="term" value="F:aminoacyl-tRNA deacylase activity"/>
    <property type="evidence" value="ECO:0007669"/>
    <property type="project" value="InterPro"/>
</dbReference>
<evidence type="ECO:0000256" key="7">
    <source>
        <dbReference type="ARBA" id="ARBA00022917"/>
    </source>
</evidence>
<dbReference type="GO" id="GO:0005524">
    <property type="term" value="F:ATP binding"/>
    <property type="evidence" value="ECO:0007669"/>
    <property type="project" value="UniProtKB-UniRule"/>
</dbReference>
<dbReference type="InterPro" id="IPR006195">
    <property type="entry name" value="aa-tRNA-synth_II"/>
</dbReference>
<comment type="function">
    <text evidence="10 12">Catalyzes the attachment of proline to tRNA(Pro) in a two-step reaction: proline is first activated by ATP to form Pro-AMP and then transferred to the acceptor end of tRNA(Pro). As ProRS can inadvertently accommodate and process non-cognate amino acids such as alanine and cysteine, to avoid such errors it has two additional distinct editing activities against alanine. One activity is designated as 'pretransfer' editing and involves the tRNA(Pro)-independent hydrolysis of activated Ala-AMP. The other activity is designated 'posttransfer' editing and involves deacylation of mischarged Ala-tRNA(Pro). The misacylated Cys-tRNA(Pro) is not edited by ProRS.</text>
</comment>
<comment type="similarity">
    <text evidence="11 12">Belongs to the class-II aminoacyl-tRNA synthetase family. ProS type 1 subfamily.</text>
</comment>
<dbReference type="InterPro" id="IPR023717">
    <property type="entry name" value="Pro-tRNA-Synthase_IIa_type1"/>
</dbReference>
<evidence type="ECO:0000256" key="12">
    <source>
        <dbReference type="HAMAP-Rule" id="MF_01569"/>
    </source>
</evidence>
<evidence type="ECO:0000313" key="15">
    <source>
        <dbReference type="Proteomes" id="UP001154240"/>
    </source>
</evidence>
<dbReference type="PANTHER" id="PTHR42753:SF2">
    <property type="entry name" value="PROLINE--TRNA LIGASE"/>
    <property type="match status" value="1"/>
</dbReference>
<dbReference type="InterPro" id="IPR002316">
    <property type="entry name" value="Pro-tRNA-ligase_IIa"/>
</dbReference>
<evidence type="ECO:0000256" key="11">
    <source>
        <dbReference type="ARBA" id="ARBA00060755"/>
    </source>
</evidence>
<dbReference type="EMBL" id="JAPHEH010000001">
    <property type="protein sequence ID" value="MDG4476233.1"/>
    <property type="molecule type" value="Genomic_DNA"/>
</dbReference>
<keyword evidence="7 12" id="KW-0648">Protein biosynthesis</keyword>
<dbReference type="SUPFAM" id="SSF55681">
    <property type="entry name" value="Class II aaRS and biotin synthetases"/>
    <property type="match status" value="1"/>
</dbReference>
<name>A0A9X4MIM5_9BACT</name>
<dbReference type="CDD" id="cd00861">
    <property type="entry name" value="ProRS_anticodon_short"/>
    <property type="match status" value="1"/>
</dbReference>
<dbReference type="InterPro" id="IPR007214">
    <property type="entry name" value="YbaK/aa-tRNA-synth-assoc-dom"/>
</dbReference>
<evidence type="ECO:0000256" key="5">
    <source>
        <dbReference type="ARBA" id="ARBA00022741"/>
    </source>
</evidence>
<dbReference type="NCBIfam" id="NF006625">
    <property type="entry name" value="PRK09194.1"/>
    <property type="match status" value="1"/>
</dbReference>
<dbReference type="Gene3D" id="3.40.50.800">
    <property type="entry name" value="Anticodon-binding domain"/>
    <property type="match status" value="1"/>
</dbReference>
<dbReference type="InterPro" id="IPR004500">
    <property type="entry name" value="Pro-tRNA-synth_IIa_bac-type"/>
</dbReference>
<dbReference type="Proteomes" id="UP001154240">
    <property type="component" value="Unassembled WGS sequence"/>
</dbReference>
<comment type="catalytic activity">
    <reaction evidence="9 12">
        <text>tRNA(Pro) + L-proline + ATP = L-prolyl-tRNA(Pro) + AMP + diphosphate</text>
        <dbReference type="Rhea" id="RHEA:14305"/>
        <dbReference type="Rhea" id="RHEA-COMP:9700"/>
        <dbReference type="Rhea" id="RHEA-COMP:9702"/>
        <dbReference type="ChEBI" id="CHEBI:30616"/>
        <dbReference type="ChEBI" id="CHEBI:33019"/>
        <dbReference type="ChEBI" id="CHEBI:60039"/>
        <dbReference type="ChEBI" id="CHEBI:78442"/>
        <dbReference type="ChEBI" id="CHEBI:78532"/>
        <dbReference type="ChEBI" id="CHEBI:456215"/>
        <dbReference type="EC" id="6.1.1.15"/>
    </reaction>
</comment>
<dbReference type="FunFam" id="3.30.930.10:FF:000065">
    <property type="entry name" value="Proline--tRNA ligase"/>
    <property type="match status" value="1"/>
</dbReference>
<evidence type="ECO:0000256" key="2">
    <source>
        <dbReference type="ARBA" id="ARBA00011738"/>
    </source>
</evidence>
<evidence type="ECO:0000256" key="6">
    <source>
        <dbReference type="ARBA" id="ARBA00022840"/>
    </source>
</evidence>
<dbReference type="InterPro" id="IPR033730">
    <property type="entry name" value="ProRS_core_prok"/>
</dbReference>
<evidence type="ECO:0000313" key="14">
    <source>
        <dbReference type="EMBL" id="MDG4476233.1"/>
    </source>
</evidence>
<keyword evidence="5 12" id="KW-0547">Nucleotide-binding</keyword>
<dbReference type="RefSeq" id="WP_307633203.1">
    <property type="nucleotide sequence ID" value="NZ_JAPHEH010000001.1"/>
</dbReference>
<feature type="domain" description="Aminoacyl-transfer RNA synthetases class-II family profile" evidence="13">
    <location>
        <begin position="33"/>
        <end position="465"/>
    </location>
</feature>
<gene>
    <name evidence="12" type="primary">proS</name>
    <name evidence="14" type="ORF">OLX77_08705</name>
</gene>
<comment type="subcellular location">
    <subcellularLocation>
        <location evidence="1 12">Cytoplasm</location>
    </subcellularLocation>
</comment>
<dbReference type="AlphaFoldDB" id="A0A9X4MIM5"/>
<comment type="caution">
    <text evidence="14">The sequence shown here is derived from an EMBL/GenBank/DDBJ whole genome shotgun (WGS) entry which is preliminary data.</text>
</comment>
<sequence>MRFSQLLIPTLKETPSEAEVVSHQLLLRAGFIRKLSSGIYSYLPLGLAAIRKVERIVREEMNRAGAQELLLPMVQPGDLWKESGRWEKYGPELLRFTDRHGRKSCLGPTHEEVITDLIRLNVHSYKELPLNLYQIQTKFRDEIRPRFGLMRGREFIMKDGYSFDASEEGADATYRKMHEAYHRIFSRCGLAFRAVEADTGTIGGSFSHEFMVLADTGEDTVVICSKCEYAANMEKARCLEPPAISPPPLLALTKIETPGKKKVAAVTEFLNISAKELVKTLVYMAEDKPVAVLLRGDHEVQTVKLANALGVNTDNLRLAEDKEIFDTTGTPSGYLGPIGLTIPVLADNELGRMHNFAIGANEKNFHLLNANLHRDFTVQTITDLRQITSEDLCPTCGGGLELTRGIEVGHIFKLGTKYSEALKATFLDNQGAEQPFIMGCYGIGVSRTVAAAIEQNHDKDGMIFPLPIAPFQVILLNLSPKDEAISAASSQLYDQLNKSGIEVILDDRDERPGSKFKDADLLGIPYRVMVGKSFSEKGEVEIKDRATGTTLNLPLAEAGAKLVALVHDALAPPQ</sequence>
<evidence type="ECO:0000256" key="3">
    <source>
        <dbReference type="ARBA" id="ARBA00022490"/>
    </source>
</evidence>
<dbReference type="CDD" id="cd04334">
    <property type="entry name" value="ProRS-INS"/>
    <property type="match status" value="1"/>
</dbReference>
<comment type="domain">
    <text evidence="12">Consists of three domains: the N-terminal catalytic domain, the editing domain and the C-terminal anticodon-binding domain.</text>
</comment>
<dbReference type="FunFam" id="3.30.930.10:FF:000066">
    <property type="entry name" value="Proline--tRNA ligase"/>
    <property type="match status" value="1"/>
</dbReference>
<dbReference type="Gene3D" id="3.30.930.10">
    <property type="entry name" value="Bira Bifunctional Protein, Domain 2"/>
    <property type="match status" value="2"/>
</dbReference>
<dbReference type="PRINTS" id="PR01046">
    <property type="entry name" value="TRNASYNTHPRO"/>
</dbReference>
<evidence type="ECO:0000259" key="13">
    <source>
        <dbReference type="PROSITE" id="PS50862"/>
    </source>
</evidence>
<dbReference type="PANTHER" id="PTHR42753">
    <property type="entry name" value="MITOCHONDRIAL RIBOSOME PROTEIN L39/PROLYL-TRNA LIGASE FAMILY MEMBER"/>
    <property type="match status" value="1"/>
</dbReference>
<dbReference type="InterPro" id="IPR044140">
    <property type="entry name" value="ProRS_anticodon_short"/>
</dbReference>
<dbReference type="InterPro" id="IPR036754">
    <property type="entry name" value="YbaK/aa-tRNA-synt-asso_dom_sf"/>
</dbReference>
<dbReference type="GO" id="GO:0004827">
    <property type="term" value="F:proline-tRNA ligase activity"/>
    <property type="evidence" value="ECO:0007669"/>
    <property type="project" value="UniProtKB-UniRule"/>
</dbReference>
<keyword evidence="8 12" id="KW-0030">Aminoacyl-tRNA synthetase</keyword>
<dbReference type="CDD" id="cd00779">
    <property type="entry name" value="ProRS_core_prok"/>
    <property type="match status" value="1"/>
</dbReference>
<dbReference type="PIRSF" id="PIRSF001535">
    <property type="entry name" value="ProRS_1"/>
    <property type="match status" value="1"/>
</dbReference>
<evidence type="ECO:0000256" key="9">
    <source>
        <dbReference type="ARBA" id="ARBA00047671"/>
    </source>
</evidence>
<reference evidence="14" key="2">
    <citation type="submission" date="2022-10" db="EMBL/GenBank/DDBJ databases">
        <authorList>
            <person name="Aronson H.S."/>
        </authorList>
    </citation>
    <scope>NUCLEOTIDE SEQUENCE</scope>
    <source>
        <strain evidence="14">RS19-109</strain>
    </source>
</reference>
<dbReference type="InterPro" id="IPR036621">
    <property type="entry name" value="Anticodon-bd_dom_sf"/>
</dbReference>
<proteinExistence type="inferred from homology"/>
<keyword evidence="3 12" id="KW-0963">Cytoplasm</keyword>
<dbReference type="InterPro" id="IPR050062">
    <property type="entry name" value="Pro-tRNA_synthetase"/>
</dbReference>
<dbReference type="Pfam" id="PF03129">
    <property type="entry name" value="HGTP_anticodon"/>
    <property type="match status" value="1"/>
</dbReference>
<dbReference type="EC" id="6.1.1.15" evidence="12"/>
<protein>
    <recommendedName>
        <fullName evidence="12">Proline--tRNA ligase</fullName>
        <ecNumber evidence="12">6.1.1.15</ecNumber>
    </recommendedName>
    <alternativeName>
        <fullName evidence="12">Prolyl-tRNA synthetase</fullName>
        <shortName evidence="12">ProRS</shortName>
    </alternativeName>
</protein>
<dbReference type="SUPFAM" id="SSF55826">
    <property type="entry name" value="YbaK/ProRS associated domain"/>
    <property type="match status" value="1"/>
</dbReference>
<dbReference type="InterPro" id="IPR045864">
    <property type="entry name" value="aa-tRNA-synth_II/BPL/LPL"/>
</dbReference>
<dbReference type="InterPro" id="IPR002314">
    <property type="entry name" value="aa-tRNA-synt_IIb"/>
</dbReference>
<dbReference type="Pfam" id="PF00587">
    <property type="entry name" value="tRNA-synt_2b"/>
    <property type="match status" value="1"/>
</dbReference>
<keyword evidence="4 12" id="KW-0436">Ligase</keyword>
<dbReference type="Pfam" id="PF04073">
    <property type="entry name" value="tRNA_edit"/>
    <property type="match status" value="1"/>
</dbReference>
<dbReference type="SUPFAM" id="SSF52954">
    <property type="entry name" value="Class II aaRS ABD-related"/>
    <property type="match status" value="1"/>
</dbReference>
<dbReference type="PROSITE" id="PS50862">
    <property type="entry name" value="AA_TRNA_LIGASE_II"/>
    <property type="match status" value="1"/>
</dbReference>
<evidence type="ECO:0000256" key="10">
    <source>
        <dbReference type="ARBA" id="ARBA00053664"/>
    </source>
</evidence>